<dbReference type="PROSITE" id="PS51503">
    <property type="entry name" value="HIG1"/>
    <property type="match status" value="1"/>
</dbReference>
<dbReference type="Gene3D" id="6.10.140.1320">
    <property type="match status" value="1"/>
</dbReference>
<keyword evidence="3 5" id="KW-1133">Transmembrane helix</keyword>
<keyword evidence="8" id="KW-1185">Reference proteome</keyword>
<dbReference type="EMBL" id="JAIPUX010000439">
    <property type="protein sequence ID" value="KAH0629900.1"/>
    <property type="molecule type" value="Genomic_DNA"/>
</dbReference>
<comment type="caution">
    <text evidence="7">The sequence shown here is derived from an EMBL/GenBank/DDBJ whole genome shotgun (WGS) entry which is preliminary data.</text>
</comment>
<evidence type="ECO:0000313" key="7">
    <source>
        <dbReference type="EMBL" id="KAH0629900.1"/>
    </source>
</evidence>
<dbReference type="InterPro" id="IPR050355">
    <property type="entry name" value="RCF1"/>
</dbReference>
<comment type="subcellular location">
    <subcellularLocation>
        <location evidence="1">Mitochondrion membrane</location>
    </subcellularLocation>
</comment>
<dbReference type="Pfam" id="PF04588">
    <property type="entry name" value="HIG_1_N"/>
    <property type="match status" value="1"/>
</dbReference>
<evidence type="ECO:0000256" key="1">
    <source>
        <dbReference type="ARBA" id="ARBA00004325"/>
    </source>
</evidence>
<feature type="transmembrane region" description="Helical" evidence="5">
    <location>
        <begin position="119"/>
        <end position="138"/>
    </location>
</feature>
<sequence length="142" mass="15490">PQNQRDRLSALADGNGSSSYPVRVIEFLEEKKPVGLQLPAAFRPKFVKKAIGYRGGSSEAVLFSLHKRIMKDNTSPAFNSVWILVKQGCLGTAGVLTYGLICFKRGNTHQSQMMMRARILAQGFTVAALIVGVVVTALKPKK</sequence>
<evidence type="ECO:0000256" key="3">
    <source>
        <dbReference type="ARBA" id="ARBA00022989"/>
    </source>
</evidence>
<keyword evidence="2 5" id="KW-0812">Transmembrane</keyword>
<evidence type="ECO:0000256" key="5">
    <source>
        <dbReference type="SAM" id="Phobius"/>
    </source>
</evidence>
<evidence type="ECO:0000259" key="6">
    <source>
        <dbReference type="PROSITE" id="PS51503"/>
    </source>
</evidence>
<evidence type="ECO:0000256" key="4">
    <source>
        <dbReference type="ARBA" id="ARBA00023136"/>
    </source>
</evidence>
<gene>
    <name evidence="7" type="ORF">JD844_012376</name>
</gene>
<evidence type="ECO:0000256" key="2">
    <source>
        <dbReference type="ARBA" id="ARBA00022692"/>
    </source>
</evidence>
<reference evidence="7 8" key="1">
    <citation type="journal article" date="2022" name="Gigascience">
        <title>A chromosome-level genome assembly and annotation of the desert horned lizard, Phrynosoma platyrhinos, provides insight into chromosomal rearrangements among reptiles.</title>
        <authorList>
            <person name="Koochekian N."/>
            <person name="Ascanio A."/>
            <person name="Farleigh K."/>
            <person name="Card D.C."/>
            <person name="Schield D.R."/>
            <person name="Castoe T.A."/>
            <person name="Jezkova T."/>
        </authorList>
    </citation>
    <scope>NUCLEOTIDE SEQUENCE [LARGE SCALE GENOMIC DNA]</scope>
    <source>
        <strain evidence="7">NK-2021</strain>
    </source>
</reference>
<evidence type="ECO:0000313" key="8">
    <source>
        <dbReference type="Proteomes" id="UP000826234"/>
    </source>
</evidence>
<dbReference type="PANTHER" id="PTHR12297:SF18">
    <property type="entry name" value="HIG1 DOMAIN FAMILY MEMBER 2A"/>
    <property type="match status" value="1"/>
</dbReference>
<protein>
    <recommendedName>
        <fullName evidence="6">HIG1 domain-containing protein</fullName>
    </recommendedName>
</protein>
<feature type="non-terminal residue" evidence="7">
    <location>
        <position position="1"/>
    </location>
</feature>
<dbReference type="PANTHER" id="PTHR12297">
    <property type="entry name" value="HYPOXIA-INDUCBILE GENE 1 HIG1 -RELATED"/>
    <property type="match status" value="1"/>
</dbReference>
<accession>A0ABQ7TKB6</accession>
<dbReference type="InterPro" id="IPR007667">
    <property type="entry name" value="Hypoxia_induced_domain"/>
</dbReference>
<feature type="domain" description="HIG1" evidence="6">
    <location>
        <begin position="56"/>
        <end position="142"/>
    </location>
</feature>
<dbReference type="Proteomes" id="UP000826234">
    <property type="component" value="Unassembled WGS sequence"/>
</dbReference>
<name>A0ABQ7TKB6_PHRPL</name>
<keyword evidence="4 5" id="KW-0472">Membrane</keyword>
<proteinExistence type="predicted"/>
<organism evidence="7 8">
    <name type="scientific">Phrynosoma platyrhinos</name>
    <name type="common">Desert horned lizard</name>
    <dbReference type="NCBI Taxonomy" id="52577"/>
    <lineage>
        <taxon>Eukaryota</taxon>
        <taxon>Metazoa</taxon>
        <taxon>Chordata</taxon>
        <taxon>Craniata</taxon>
        <taxon>Vertebrata</taxon>
        <taxon>Euteleostomi</taxon>
        <taxon>Lepidosauria</taxon>
        <taxon>Squamata</taxon>
        <taxon>Bifurcata</taxon>
        <taxon>Unidentata</taxon>
        <taxon>Episquamata</taxon>
        <taxon>Toxicofera</taxon>
        <taxon>Iguania</taxon>
        <taxon>Phrynosomatidae</taxon>
        <taxon>Phrynosomatinae</taxon>
        <taxon>Phrynosoma</taxon>
    </lineage>
</organism>